<evidence type="ECO:0000313" key="10">
    <source>
        <dbReference type="Proteomes" id="UP000799428"/>
    </source>
</evidence>
<feature type="domain" description="Rhodopsin" evidence="8">
    <location>
        <begin position="6"/>
        <end position="219"/>
    </location>
</feature>
<dbReference type="Proteomes" id="UP000799428">
    <property type="component" value="Unassembled WGS sequence"/>
</dbReference>
<evidence type="ECO:0000256" key="6">
    <source>
        <dbReference type="SAM" id="MobiDB-lite"/>
    </source>
</evidence>
<feature type="transmembrane region" description="Helical" evidence="7">
    <location>
        <begin position="155"/>
        <end position="174"/>
    </location>
</feature>
<name>A0A6G1K8G3_9PLEO</name>
<keyword evidence="10" id="KW-1185">Reference proteome</keyword>
<evidence type="ECO:0000256" key="4">
    <source>
        <dbReference type="ARBA" id="ARBA00023136"/>
    </source>
</evidence>
<sequence length="297" mass="32342">AKTVLMTSNISMGYGLHLLQLIKEDPINSGKLSPNAYAITAISLWTFVLPKFPVVALLVRLFSINSRHLGKILYSMVGILAVWNLMMTIVTYVKCNPAKKNWAPATPGTCWDPAIYLNLGYFSGGIVACSALLDFIFALYPILQVSKLQMERSRKVLIACSFSLGILAGVVSLYKLTTIKRLVNAQDPTFATVPVDVWNCAEYTSLILAASVPMTRPIVILFAKKAKELASQLTSRFSGSGSRGTVKYISDNGTTDGTGSRYGRFSSRNGYKQQKSGDEILLQETHRGVSPVSGSVV</sequence>
<evidence type="ECO:0000256" key="3">
    <source>
        <dbReference type="ARBA" id="ARBA00022989"/>
    </source>
</evidence>
<comment type="similarity">
    <text evidence="5">Belongs to the SAT4 family.</text>
</comment>
<feature type="transmembrane region" description="Helical" evidence="7">
    <location>
        <begin position="36"/>
        <end position="60"/>
    </location>
</feature>
<reference evidence="9" key="1">
    <citation type="journal article" date="2020" name="Stud. Mycol.">
        <title>101 Dothideomycetes genomes: a test case for predicting lifestyles and emergence of pathogens.</title>
        <authorList>
            <person name="Haridas S."/>
            <person name="Albert R."/>
            <person name="Binder M."/>
            <person name="Bloem J."/>
            <person name="Labutti K."/>
            <person name="Salamov A."/>
            <person name="Andreopoulos B."/>
            <person name="Baker S."/>
            <person name="Barry K."/>
            <person name="Bills G."/>
            <person name="Bluhm B."/>
            <person name="Cannon C."/>
            <person name="Castanera R."/>
            <person name="Culley D."/>
            <person name="Daum C."/>
            <person name="Ezra D."/>
            <person name="Gonzalez J."/>
            <person name="Henrissat B."/>
            <person name="Kuo A."/>
            <person name="Liang C."/>
            <person name="Lipzen A."/>
            <person name="Lutzoni F."/>
            <person name="Magnuson J."/>
            <person name="Mondo S."/>
            <person name="Nolan M."/>
            <person name="Ohm R."/>
            <person name="Pangilinan J."/>
            <person name="Park H.-J."/>
            <person name="Ramirez L."/>
            <person name="Alfaro M."/>
            <person name="Sun H."/>
            <person name="Tritt A."/>
            <person name="Yoshinaga Y."/>
            <person name="Zwiers L.-H."/>
            <person name="Turgeon B."/>
            <person name="Goodwin S."/>
            <person name="Spatafora J."/>
            <person name="Crous P."/>
            <person name="Grigoriev I."/>
        </authorList>
    </citation>
    <scope>NUCLEOTIDE SEQUENCE</scope>
    <source>
        <strain evidence="9">CBS 279.74</strain>
    </source>
</reference>
<evidence type="ECO:0000256" key="1">
    <source>
        <dbReference type="ARBA" id="ARBA00004141"/>
    </source>
</evidence>
<dbReference type="EMBL" id="MU005771">
    <property type="protein sequence ID" value="KAF2708825.1"/>
    <property type="molecule type" value="Genomic_DNA"/>
</dbReference>
<evidence type="ECO:0000256" key="7">
    <source>
        <dbReference type="SAM" id="Phobius"/>
    </source>
</evidence>
<dbReference type="AlphaFoldDB" id="A0A6G1K8G3"/>
<evidence type="ECO:0000313" key="9">
    <source>
        <dbReference type="EMBL" id="KAF2708825.1"/>
    </source>
</evidence>
<keyword evidence="2 7" id="KW-0812">Transmembrane</keyword>
<feature type="transmembrane region" description="Helical" evidence="7">
    <location>
        <begin position="72"/>
        <end position="93"/>
    </location>
</feature>
<organism evidence="9 10">
    <name type="scientific">Pleomassaria siparia CBS 279.74</name>
    <dbReference type="NCBI Taxonomy" id="1314801"/>
    <lineage>
        <taxon>Eukaryota</taxon>
        <taxon>Fungi</taxon>
        <taxon>Dikarya</taxon>
        <taxon>Ascomycota</taxon>
        <taxon>Pezizomycotina</taxon>
        <taxon>Dothideomycetes</taxon>
        <taxon>Pleosporomycetidae</taxon>
        <taxon>Pleosporales</taxon>
        <taxon>Pleomassariaceae</taxon>
        <taxon>Pleomassaria</taxon>
    </lineage>
</organism>
<gene>
    <name evidence="9" type="ORF">K504DRAFT_380677</name>
</gene>
<keyword evidence="3 7" id="KW-1133">Transmembrane helix</keyword>
<dbReference type="InterPro" id="IPR049326">
    <property type="entry name" value="Rhodopsin_dom_fungi"/>
</dbReference>
<dbReference type="Pfam" id="PF20684">
    <property type="entry name" value="Fung_rhodopsin"/>
    <property type="match status" value="1"/>
</dbReference>
<dbReference type="GO" id="GO:0016020">
    <property type="term" value="C:membrane"/>
    <property type="evidence" value="ECO:0007669"/>
    <property type="project" value="UniProtKB-SubCell"/>
</dbReference>
<evidence type="ECO:0000256" key="2">
    <source>
        <dbReference type="ARBA" id="ARBA00022692"/>
    </source>
</evidence>
<feature type="transmembrane region" description="Helical" evidence="7">
    <location>
        <begin position="121"/>
        <end position="143"/>
    </location>
</feature>
<proteinExistence type="inferred from homology"/>
<protein>
    <recommendedName>
        <fullName evidence="8">Rhodopsin domain-containing protein</fullName>
    </recommendedName>
</protein>
<comment type="subcellular location">
    <subcellularLocation>
        <location evidence="1">Membrane</location>
        <topology evidence="1">Multi-pass membrane protein</topology>
    </subcellularLocation>
</comment>
<feature type="non-terminal residue" evidence="9">
    <location>
        <position position="1"/>
    </location>
</feature>
<evidence type="ECO:0000259" key="8">
    <source>
        <dbReference type="Pfam" id="PF20684"/>
    </source>
</evidence>
<dbReference type="OrthoDB" id="3934549at2759"/>
<accession>A0A6G1K8G3</accession>
<evidence type="ECO:0000256" key="5">
    <source>
        <dbReference type="ARBA" id="ARBA00038359"/>
    </source>
</evidence>
<dbReference type="PANTHER" id="PTHR33048:SF155">
    <property type="entry name" value="INTEGRAL MEMBRANE PROTEIN"/>
    <property type="match status" value="1"/>
</dbReference>
<keyword evidence="4 7" id="KW-0472">Membrane</keyword>
<dbReference type="PANTHER" id="PTHR33048">
    <property type="entry name" value="PTH11-LIKE INTEGRAL MEMBRANE PROTEIN (AFU_ORTHOLOGUE AFUA_5G11245)"/>
    <property type="match status" value="1"/>
</dbReference>
<dbReference type="InterPro" id="IPR052337">
    <property type="entry name" value="SAT4-like"/>
</dbReference>
<feature type="region of interest" description="Disordered" evidence="6">
    <location>
        <begin position="259"/>
        <end position="278"/>
    </location>
</feature>